<dbReference type="Pfam" id="PF12836">
    <property type="entry name" value="HHH_3"/>
    <property type="match status" value="1"/>
</dbReference>
<dbReference type="GO" id="GO:0006412">
    <property type="term" value="P:translation"/>
    <property type="evidence" value="ECO:0007669"/>
    <property type="project" value="TreeGrafter"/>
</dbReference>
<evidence type="ECO:0000313" key="5">
    <source>
        <dbReference type="WBParaSite" id="SCUD_0000477001-mRNA-1"/>
    </source>
</evidence>
<feature type="domain" description="Tex protein YqgF-like" evidence="2">
    <location>
        <begin position="62"/>
        <end position="138"/>
    </location>
</feature>
<dbReference type="Gene3D" id="1.10.150.310">
    <property type="entry name" value="Tex RuvX-like domain-like"/>
    <property type="match status" value="1"/>
</dbReference>
<evidence type="ECO:0000259" key="2">
    <source>
        <dbReference type="Pfam" id="PF16921"/>
    </source>
</evidence>
<dbReference type="Gene3D" id="3.30.420.140">
    <property type="entry name" value="YqgF/RNase H-like domain"/>
    <property type="match status" value="1"/>
</dbReference>
<sequence>SSGRADSPNLQQYQGVCEPETRVCTKFTYESSSIFRISIVQFNLDLIIQYSILVLYLRFYIYFRIETIALGNGQGSRQTGSWLAHLIEIQHFKPLNVRYAVVSECGASYYSASNLACTELPDLNVSFRGAVSIARRLQDPLAELVKVEPKHLGVGMYQHDIPVNQLTSAVHNVMEECISFVGVDLNAAPLHILSRVAGLSEMKAKAILTYRSQIGPFRSRADLLKVKKSNGESCSTHPMKSVKDNNMSEEK</sequence>
<dbReference type="GO" id="GO:0003735">
    <property type="term" value="F:structural constituent of ribosome"/>
    <property type="evidence" value="ECO:0007669"/>
    <property type="project" value="TreeGrafter"/>
</dbReference>
<proteinExistence type="predicted"/>
<dbReference type="SUPFAM" id="SSF53098">
    <property type="entry name" value="Ribonuclease H-like"/>
    <property type="match status" value="1"/>
</dbReference>
<reference evidence="5" key="1">
    <citation type="submission" date="2016-06" db="UniProtKB">
        <authorList>
            <consortium name="WormBaseParasite"/>
        </authorList>
    </citation>
    <scope>IDENTIFICATION</scope>
</reference>
<dbReference type="Pfam" id="PF16921">
    <property type="entry name" value="Tex_YqgF"/>
    <property type="match status" value="1"/>
</dbReference>
<dbReference type="WBParaSite" id="SCUD_0000477001-mRNA-1">
    <property type="protein sequence ID" value="SCUD_0000477001-mRNA-1"/>
    <property type="gene ID" value="SCUD_0000477001"/>
</dbReference>
<dbReference type="GO" id="GO:0006139">
    <property type="term" value="P:nucleobase-containing compound metabolic process"/>
    <property type="evidence" value="ECO:0007669"/>
    <property type="project" value="InterPro"/>
</dbReference>
<dbReference type="STRING" id="6186.A0A183JPY3"/>
<dbReference type="InterPro" id="IPR037027">
    <property type="entry name" value="YqgF/RNaseH-like_dom_sf"/>
</dbReference>
<protein>
    <submittedName>
        <fullName evidence="5">Tex_YqgF domain-containing protein</fullName>
    </submittedName>
</protein>
<dbReference type="Proteomes" id="UP000279833">
    <property type="component" value="Unassembled WGS sequence"/>
</dbReference>
<dbReference type="SUPFAM" id="SSF47781">
    <property type="entry name" value="RuvA domain 2-like"/>
    <property type="match status" value="1"/>
</dbReference>
<reference evidence="3 4" key="2">
    <citation type="submission" date="2018-11" db="EMBL/GenBank/DDBJ databases">
        <authorList>
            <consortium name="Pathogen Informatics"/>
        </authorList>
    </citation>
    <scope>NUCLEOTIDE SEQUENCE [LARGE SCALE GENOMIC DNA]</scope>
    <source>
        <strain evidence="3">Dakar</strain>
        <strain evidence="4">Dakar, Senegal</strain>
    </source>
</reference>
<dbReference type="EMBL" id="UZAK01006754">
    <property type="protein sequence ID" value="VDO90879.1"/>
    <property type="molecule type" value="Genomic_DNA"/>
</dbReference>
<evidence type="ECO:0000313" key="3">
    <source>
        <dbReference type="EMBL" id="VDO90879.1"/>
    </source>
</evidence>
<dbReference type="InterPro" id="IPR012337">
    <property type="entry name" value="RNaseH-like_sf"/>
</dbReference>
<name>A0A183JPY3_9TREM</name>
<organism evidence="5">
    <name type="scientific">Schistosoma curassoni</name>
    <dbReference type="NCBI Taxonomy" id="6186"/>
    <lineage>
        <taxon>Eukaryota</taxon>
        <taxon>Metazoa</taxon>
        <taxon>Spiralia</taxon>
        <taxon>Lophotrochozoa</taxon>
        <taxon>Platyhelminthes</taxon>
        <taxon>Trematoda</taxon>
        <taxon>Digenea</taxon>
        <taxon>Strigeidida</taxon>
        <taxon>Schistosomatoidea</taxon>
        <taxon>Schistosomatidae</taxon>
        <taxon>Schistosoma</taxon>
    </lineage>
</organism>
<accession>A0A183JPY3</accession>
<feature type="compositionally biased region" description="Basic and acidic residues" evidence="1">
    <location>
        <begin position="241"/>
        <end position="251"/>
    </location>
</feature>
<dbReference type="PANTHER" id="PTHR10724:SF10">
    <property type="entry name" value="S1 RNA-BINDING DOMAIN-CONTAINING PROTEIN 1"/>
    <property type="match status" value="1"/>
</dbReference>
<dbReference type="GO" id="GO:0003729">
    <property type="term" value="F:mRNA binding"/>
    <property type="evidence" value="ECO:0007669"/>
    <property type="project" value="TreeGrafter"/>
</dbReference>
<dbReference type="InterPro" id="IPR032639">
    <property type="entry name" value="Tex_YqgF"/>
</dbReference>
<feature type="region of interest" description="Disordered" evidence="1">
    <location>
        <begin position="228"/>
        <end position="251"/>
    </location>
</feature>
<dbReference type="PANTHER" id="PTHR10724">
    <property type="entry name" value="30S RIBOSOMAL PROTEIN S1"/>
    <property type="match status" value="1"/>
</dbReference>
<keyword evidence="4" id="KW-1185">Reference proteome</keyword>
<evidence type="ECO:0000313" key="4">
    <source>
        <dbReference type="Proteomes" id="UP000279833"/>
    </source>
</evidence>
<dbReference type="AlphaFoldDB" id="A0A183JPY3"/>
<dbReference type="InterPro" id="IPR050437">
    <property type="entry name" value="Ribos_protein_bS1-like"/>
</dbReference>
<evidence type="ECO:0000256" key="1">
    <source>
        <dbReference type="SAM" id="MobiDB-lite"/>
    </source>
</evidence>
<dbReference type="InterPro" id="IPR010994">
    <property type="entry name" value="RuvA_2-like"/>
</dbReference>
<gene>
    <name evidence="3" type="ORF">SCUD_LOCUS4770</name>
</gene>